<organism evidence="1 2">
    <name type="scientific">Iris pallida</name>
    <name type="common">Sweet iris</name>
    <dbReference type="NCBI Taxonomy" id="29817"/>
    <lineage>
        <taxon>Eukaryota</taxon>
        <taxon>Viridiplantae</taxon>
        <taxon>Streptophyta</taxon>
        <taxon>Embryophyta</taxon>
        <taxon>Tracheophyta</taxon>
        <taxon>Spermatophyta</taxon>
        <taxon>Magnoliopsida</taxon>
        <taxon>Liliopsida</taxon>
        <taxon>Asparagales</taxon>
        <taxon>Iridaceae</taxon>
        <taxon>Iridoideae</taxon>
        <taxon>Irideae</taxon>
        <taxon>Iris</taxon>
    </lineage>
</organism>
<dbReference type="PANTHER" id="PTHR13318:SF101">
    <property type="entry name" value="F-BOX_LRR PROTEIN"/>
    <property type="match status" value="1"/>
</dbReference>
<dbReference type="InterPro" id="IPR032675">
    <property type="entry name" value="LRR_dom_sf"/>
</dbReference>
<accession>A0AAX6EZJ7</accession>
<comment type="caution">
    <text evidence="1">The sequence shown here is derived from an EMBL/GenBank/DDBJ whole genome shotgun (WGS) entry which is preliminary data.</text>
</comment>
<dbReference type="Gene3D" id="3.80.10.10">
    <property type="entry name" value="Ribonuclease Inhibitor"/>
    <property type="match status" value="3"/>
</dbReference>
<proteinExistence type="predicted"/>
<dbReference type="SMART" id="SM00367">
    <property type="entry name" value="LRR_CC"/>
    <property type="match status" value="7"/>
</dbReference>
<dbReference type="EMBL" id="JANAVB010033016">
    <property type="protein sequence ID" value="KAJ6809473.1"/>
    <property type="molecule type" value="Genomic_DNA"/>
</dbReference>
<gene>
    <name evidence="1" type="ORF">M6B38_161615</name>
</gene>
<dbReference type="InterPro" id="IPR006553">
    <property type="entry name" value="Leu-rich_rpt_Cys-con_subtyp"/>
</dbReference>
<dbReference type="Proteomes" id="UP001140949">
    <property type="component" value="Unassembled WGS sequence"/>
</dbReference>
<dbReference type="GO" id="GO:0031146">
    <property type="term" value="P:SCF-dependent proteasomal ubiquitin-dependent protein catabolic process"/>
    <property type="evidence" value="ECO:0007669"/>
    <property type="project" value="TreeGrafter"/>
</dbReference>
<sequence length="606" mass="66733">MDQNPDPPYSLTGNDGDFDLNMSLEDFDLNFPLFQDPPADLGGPVPQNEIEVIDIDSDGDEEAAAPAPGLVDDDLLLWDLPQIISFMNDFPDLGDGDGGNAANHEPPEEVVDMDELRNSLREARRVEKAERQRENRERAIAYAPHFAVHKRKDSTDQDYAAQEKNEEVYRVYGLSEGDTVPFADAMKVVEKRGKEIRWEPAGRKDGGNSRRVPSLKDLSMTVLVENAEEIESLEGIPDMLKETLVSMLFSKRKMSMHVLGIYLAGSPVKVQLSDCSWAAEEEFIAFLGGLNCAPLSVLQLDLCGRFMTDYVLRATLAKSPRNLPSLTTISLKGAFRLSDDGLDALVTSAPLLSSVNLGGCNLLTSDGIINLANKLNPVLRELVLDDCQNVDAMVILPALKKLKFLEVLSIARIQNVDDTFVYNLVRVCGPQIKELVFADCQKLTTASMRAIGENCSKLCVLDIRNLVQLNDLAISHLASGCRSMQKLKLRRNKFSDEAIAAFIEASGGSLIELSLNHIVKVAEYTALAISMCCTQSLQSLDLSFCRDITDEALGLIVDSCSSLSFLTLFGCSQITDSFMKGHSNFNCKIIGFEGPILRQFKAPDFM</sequence>
<evidence type="ECO:0000313" key="1">
    <source>
        <dbReference type="EMBL" id="KAJ6809473.1"/>
    </source>
</evidence>
<dbReference type="AlphaFoldDB" id="A0AAX6EZJ7"/>
<evidence type="ECO:0000313" key="2">
    <source>
        <dbReference type="Proteomes" id="UP001140949"/>
    </source>
</evidence>
<dbReference type="GO" id="GO:0019005">
    <property type="term" value="C:SCF ubiquitin ligase complex"/>
    <property type="evidence" value="ECO:0007669"/>
    <property type="project" value="TreeGrafter"/>
</dbReference>
<reference evidence="1" key="1">
    <citation type="journal article" date="2023" name="GigaByte">
        <title>Genome assembly of the bearded iris, Iris pallida Lam.</title>
        <authorList>
            <person name="Bruccoleri R.E."/>
            <person name="Oakeley E.J."/>
            <person name="Faust A.M.E."/>
            <person name="Altorfer M."/>
            <person name="Dessus-Babus S."/>
            <person name="Burckhardt D."/>
            <person name="Oertli M."/>
            <person name="Naumann U."/>
            <person name="Petersen F."/>
            <person name="Wong J."/>
        </authorList>
    </citation>
    <scope>NUCLEOTIDE SEQUENCE</scope>
    <source>
        <strain evidence="1">GSM-AAB239-AS_SAM_17_03QT</strain>
    </source>
</reference>
<dbReference type="SUPFAM" id="SSF52047">
    <property type="entry name" value="RNI-like"/>
    <property type="match status" value="1"/>
</dbReference>
<reference evidence="1" key="2">
    <citation type="submission" date="2023-04" db="EMBL/GenBank/DDBJ databases">
        <authorList>
            <person name="Bruccoleri R.E."/>
            <person name="Oakeley E.J."/>
            <person name="Faust A.-M."/>
            <person name="Dessus-Babus S."/>
            <person name="Altorfer M."/>
            <person name="Burckhardt D."/>
            <person name="Oertli M."/>
            <person name="Naumann U."/>
            <person name="Petersen F."/>
            <person name="Wong J."/>
        </authorList>
    </citation>
    <scope>NUCLEOTIDE SEQUENCE</scope>
    <source>
        <strain evidence="1">GSM-AAB239-AS_SAM_17_03QT</strain>
        <tissue evidence="1">Leaf</tissue>
    </source>
</reference>
<dbReference type="PANTHER" id="PTHR13318">
    <property type="entry name" value="PARTNER OF PAIRED, ISOFORM B-RELATED"/>
    <property type="match status" value="1"/>
</dbReference>
<dbReference type="Pfam" id="PF13516">
    <property type="entry name" value="LRR_6"/>
    <property type="match status" value="1"/>
</dbReference>
<protein>
    <submittedName>
        <fullName evidence="1">DNA repair protein rhp7 isoform X1</fullName>
    </submittedName>
</protein>
<name>A0AAX6EZJ7_IRIPA</name>
<dbReference type="InterPro" id="IPR001611">
    <property type="entry name" value="Leu-rich_rpt"/>
</dbReference>
<keyword evidence="2" id="KW-1185">Reference proteome</keyword>